<proteinExistence type="predicted"/>
<protein>
    <recommendedName>
        <fullName evidence="3">Transposase IS30-like HTH domain-containing protein</fullName>
    </recommendedName>
</protein>
<sequence>MKRYSKAELQQALNLIENGSSFSEVAKETGINKSILARENRKRKNEKADRNMNRDSERILKENLVLFEKINLQKLID</sequence>
<reference evidence="1 2" key="1">
    <citation type="submission" date="2021-01" db="EMBL/GenBank/DDBJ databases">
        <title>Genome public.</title>
        <authorList>
            <person name="Liu C."/>
            <person name="Sun Q."/>
        </authorList>
    </citation>
    <scope>NUCLEOTIDE SEQUENCE [LARGE SCALE GENOMIC DNA]</scope>
    <source>
        <strain evidence="1 2">YIM B02515</strain>
    </source>
</reference>
<evidence type="ECO:0008006" key="3">
    <source>
        <dbReference type="Google" id="ProtNLM"/>
    </source>
</evidence>
<keyword evidence="2" id="KW-1185">Reference proteome</keyword>
<comment type="caution">
    <text evidence="1">The sequence shown here is derived from an EMBL/GenBank/DDBJ whole genome shotgun (WGS) entry which is preliminary data.</text>
</comment>
<dbReference type="RefSeq" id="WP_202751358.1">
    <property type="nucleotide sequence ID" value="NZ_JAESWC010000025.1"/>
</dbReference>
<dbReference type="Proteomes" id="UP000632377">
    <property type="component" value="Unassembled WGS sequence"/>
</dbReference>
<organism evidence="1 2">
    <name type="scientific">Clostridium rhizosphaerae</name>
    <dbReference type="NCBI Taxonomy" id="2803861"/>
    <lineage>
        <taxon>Bacteria</taxon>
        <taxon>Bacillati</taxon>
        <taxon>Bacillota</taxon>
        <taxon>Clostridia</taxon>
        <taxon>Eubacteriales</taxon>
        <taxon>Clostridiaceae</taxon>
        <taxon>Clostridium</taxon>
    </lineage>
</organism>
<accession>A0ABS1TGU1</accession>
<evidence type="ECO:0000313" key="1">
    <source>
        <dbReference type="EMBL" id="MBL4938594.1"/>
    </source>
</evidence>
<gene>
    <name evidence="1" type="ORF">JK636_23090</name>
</gene>
<dbReference type="EMBL" id="JAESWC010000025">
    <property type="protein sequence ID" value="MBL4938594.1"/>
    <property type="molecule type" value="Genomic_DNA"/>
</dbReference>
<evidence type="ECO:0000313" key="2">
    <source>
        <dbReference type="Proteomes" id="UP000632377"/>
    </source>
</evidence>
<name>A0ABS1TGU1_9CLOT</name>